<gene>
    <name evidence="2" type="ORF">MPP7335_04700</name>
</gene>
<sequence>MRSWRPLTWVIVIVQVLFLVWVIAAANSGAHACTDSEYSDACVTSAAIGTMIGLAFILFLWALIDVILGVTWMVTNKNRGRYDAPPTGV</sequence>
<keyword evidence="1" id="KW-0472">Membrane</keyword>
<keyword evidence="1" id="KW-0812">Transmembrane</keyword>
<name>A0A375YPC7_MYCPF</name>
<reference evidence="2 3" key="1">
    <citation type="submission" date="2018-05" db="EMBL/GenBank/DDBJ databases">
        <authorList>
            <consortium name="IHU Genomes"/>
        </authorList>
    </citation>
    <scope>NUCLEOTIDE SEQUENCE [LARGE SCALE GENOMIC DNA]</scope>
    <source>
        <strain evidence="2 3">P7335</strain>
    </source>
</reference>
<organism evidence="2 3">
    <name type="scientific">Mycolicibacterium parafortuitum</name>
    <name type="common">Mycobacterium parafortuitum</name>
    <dbReference type="NCBI Taxonomy" id="39692"/>
    <lineage>
        <taxon>Bacteria</taxon>
        <taxon>Bacillati</taxon>
        <taxon>Actinomycetota</taxon>
        <taxon>Actinomycetes</taxon>
        <taxon>Mycobacteriales</taxon>
        <taxon>Mycobacteriaceae</taxon>
        <taxon>Mycolicibacterium</taxon>
    </lineage>
</organism>
<keyword evidence="3" id="KW-1185">Reference proteome</keyword>
<dbReference type="EMBL" id="UEGS01000001">
    <property type="protein sequence ID" value="SRX82931.1"/>
    <property type="molecule type" value="Genomic_DNA"/>
</dbReference>
<evidence type="ECO:0000313" key="3">
    <source>
        <dbReference type="Proteomes" id="UP000252008"/>
    </source>
</evidence>
<evidence type="ECO:0000256" key="1">
    <source>
        <dbReference type="SAM" id="Phobius"/>
    </source>
</evidence>
<feature type="transmembrane region" description="Helical" evidence="1">
    <location>
        <begin position="46"/>
        <end position="74"/>
    </location>
</feature>
<accession>A0A375YPC7</accession>
<proteinExistence type="predicted"/>
<keyword evidence="1" id="KW-1133">Transmembrane helix</keyword>
<protein>
    <submittedName>
        <fullName evidence="2">Uncharacterized protein</fullName>
    </submittedName>
</protein>
<evidence type="ECO:0000313" key="2">
    <source>
        <dbReference type="EMBL" id="SRX82931.1"/>
    </source>
</evidence>
<dbReference type="AlphaFoldDB" id="A0A375YPC7"/>
<dbReference type="Proteomes" id="UP000252008">
    <property type="component" value="Unassembled WGS sequence"/>
</dbReference>
<feature type="transmembrane region" description="Helical" evidence="1">
    <location>
        <begin position="7"/>
        <end position="26"/>
    </location>
</feature>